<protein>
    <submittedName>
        <fullName evidence="4">2806_t:CDS:1</fullName>
    </submittedName>
</protein>
<dbReference type="InterPro" id="IPR009071">
    <property type="entry name" value="HMG_box_dom"/>
</dbReference>
<dbReference type="Proteomes" id="UP000789572">
    <property type="component" value="Unassembled WGS sequence"/>
</dbReference>
<evidence type="ECO:0000313" key="4">
    <source>
        <dbReference type="EMBL" id="CAG8535604.1"/>
    </source>
</evidence>
<dbReference type="Pfam" id="PF00505">
    <property type="entry name" value="HMG_box"/>
    <property type="match status" value="1"/>
</dbReference>
<evidence type="ECO:0000256" key="2">
    <source>
        <dbReference type="SAM" id="MobiDB-lite"/>
    </source>
</evidence>
<sequence>MAYVRIKPPRTCSSNDPSSVTTPYTSTVLTAAEHNLVRHPPYHHNVPLNTLLDCRTRKKSPPRAKNLWLIFRIAFASNLRAKFPGKSYDLKEISKMASEDWKRQPFTVKRYFNALSKLALQRHKTVHPEYTYKPRGRRQKKKSQLLFIEVNEDKIMTRRSYNKNANRKQENRTDDCGEVCDGEVENECGNVHDDIGEQYQSETSQAVAEQYPVNQIISQSMNDVISETCQTVDQVIPEESYQTEDQVISGSYPPVDQGISGSYQPTSQSVVEWDQLIFPMSYIIAEQSPLNQYPTEQYPANQVIIEHHTVNHDLAWQYQSDMNQIMAGRHRSPIDQTVLEQYLLDQVIDDQYPLDNLILEQVIAEQYQKQPITEQYLLDQDEFILRQYPVDQDNCMNYIPRDQLGQVIYPLHNFKNMY</sequence>
<keyword evidence="1" id="KW-0539">Nucleus</keyword>
<dbReference type="InterPro" id="IPR036910">
    <property type="entry name" value="HMG_box_dom_sf"/>
</dbReference>
<comment type="caution">
    <text evidence="4">The sequence shown here is derived from an EMBL/GenBank/DDBJ whole genome shotgun (WGS) entry which is preliminary data.</text>
</comment>
<keyword evidence="5" id="KW-1185">Reference proteome</keyword>
<evidence type="ECO:0000313" key="5">
    <source>
        <dbReference type="Proteomes" id="UP000789572"/>
    </source>
</evidence>
<reference evidence="4" key="1">
    <citation type="submission" date="2021-06" db="EMBL/GenBank/DDBJ databases">
        <authorList>
            <person name="Kallberg Y."/>
            <person name="Tangrot J."/>
            <person name="Rosling A."/>
        </authorList>
    </citation>
    <scope>NUCLEOTIDE SEQUENCE</scope>
    <source>
        <strain evidence="4">IA702</strain>
    </source>
</reference>
<organism evidence="4 5">
    <name type="scientific">Paraglomus occultum</name>
    <dbReference type="NCBI Taxonomy" id="144539"/>
    <lineage>
        <taxon>Eukaryota</taxon>
        <taxon>Fungi</taxon>
        <taxon>Fungi incertae sedis</taxon>
        <taxon>Mucoromycota</taxon>
        <taxon>Glomeromycotina</taxon>
        <taxon>Glomeromycetes</taxon>
        <taxon>Paraglomerales</taxon>
        <taxon>Paraglomeraceae</taxon>
        <taxon>Paraglomus</taxon>
    </lineage>
</organism>
<accession>A0A9N9FI28</accession>
<evidence type="ECO:0000259" key="3">
    <source>
        <dbReference type="PROSITE" id="PS50118"/>
    </source>
</evidence>
<gene>
    <name evidence="4" type="ORF">POCULU_LOCUS4275</name>
</gene>
<feature type="region of interest" description="Disordered" evidence="2">
    <location>
        <begin position="1"/>
        <end position="21"/>
    </location>
</feature>
<keyword evidence="1" id="KW-0238">DNA-binding</keyword>
<dbReference type="EMBL" id="CAJVPJ010000542">
    <property type="protein sequence ID" value="CAG8535604.1"/>
    <property type="molecule type" value="Genomic_DNA"/>
</dbReference>
<dbReference type="AlphaFoldDB" id="A0A9N9FI28"/>
<dbReference type="GO" id="GO:0003677">
    <property type="term" value="F:DNA binding"/>
    <property type="evidence" value="ECO:0007669"/>
    <property type="project" value="UniProtKB-UniRule"/>
</dbReference>
<dbReference type="PROSITE" id="PS50118">
    <property type="entry name" value="HMG_BOX_2"/>
    <property type="match status" value="1"/>
</dbReference>
<proteinExistence type="predicted"/>
<feature type="DNA-binding region" description="HMG box" evidence="1">
    <location>
        <begin position="61"/>
        <end position="131"/>
    </location>
</feature>
<evidence type="ECO:0000256" key="1">
    <source>
        <dbReference type="PROSITE-ProRule" id="PRU00267"/>
    </source>
</evidence>
<dbReference type="OrthoDB" id="6135709at2759"/>
<dbReference type="SMART" id="SM00398">
    <property type="entry name" value="HMG"/>
    <property type="match status" value="1"/>
</dbReference>
<dbReference type="SUPFAM" id="SSF47095">
    <property type="entry name" value="HMG-box"/>
    <property type="match status" value="1"/>
</dbReference>
<dbReference type="GO" id="GO:0005634">
    <property type="term" value="C:nucleus"/>
    <property type="evidence" value="ECO:0007669"/>
    <property type="project" value="UniProtKB-UniRule"/>
</dbReference>
<dbReference type="Gene3D" id="1.10.30.10">
    <property type="entry name" value="High mobility group box domain"/>
    <property type="match status" value="1"/>
</dbReference>
<feature type="domain" description="HMG box" evidence="3">
    <location>
        <begin position="61"/>
        <end position="131"/>
    </location>
</feature>
<name>A0A9N9FI28_9GLOM</name>